<dbReference type="GO" id="GO:0005886">
    <property type="term" value="C:plasma membrane"/>
    <property type="evidence" value="ECO:0007669"/>
    <property type="project" value="UniProtKB-SubCell"/>
</dbReference>
<keyword evidence="6 12" id="KW-1133">Transmembrane helix</keyword>
<dbReference type="FunFam" id="3.40.50.2300:FF:000024">
    <property type="entry name" value="Vomeronasal 2, receptor 73"/>
    <property type="match status" value="1"/>
</dbReference>
<dbReference type="Pfam" id="PF00003">
    <property type="entry name" value="7tm_3"/>
    <property type="match status" value="1"/>
</dbReference>
<dbReference type="PRINTS" id="PR01535">
    <property type="entry name" value="VOMERONASL2R"/>
</dbReference>
<evidence type="ECO:0000256" key="11">
    <source>
        <dbReference type="ARBA" id="ARBA00023224"/>
    </source>
</evidence>
<proteinExistence type="inferred from homology"/>
<feature type="transmembrane region" description="Helical" evidence="12">
    <location>
        <begin position="613"/>
        <end position="638"/>
    </location>
</feature>
<comment type="caution">
    <text evidence="15">The sequence shown here is derived from an EMBL/GenBank/DDBJ whole genome shotgun (WGS) entry which is preliminary data.</text>
</comment>
<name>A0AAW1B814_CROAD</name>
<sequence>MSLSRDKFCFQLVFLMVLLLLLPPVMGKDGLTKCFSVDPVPVPHEWYQPGDFTIGGIVSLIIILFPKLSFCRQPSEEQGFDLPIMITKFYQHILALAFSVHEVNKNPQTLPNITLGFHILDSYYNAKMTYRTTLDLLFNSCKFIPNYECGSQKKIIAVIGAMNSDISFFMADILSLYEIPQLTYGSFASEGHNSRQDDSFYRMVPNESHLYMGIIHLLKHFQWTWIGLFILEGDSGESFLKVLKPLLSQNNICSPFTERIPNQSLLLIFEDLQQLAWKTSLRLQDMKTRAWLIYGETLTIMRLSMLVAMASSDFQDNAYFGRIWITTAQIDFAVTSFLPRENIDFFHGTISFSIHSRECAQFQTFLQNVKPHWDQSDNFLKDFWEQTFDCSFPDSSMLPKKDGTCTGDEQLRSLPELVFEMDLTGHSYSIYNAVSAIAHALHTRVFSRSKYRLGKVEAWQLHPFLQEISFNNSVGEEVSFNENKETIAEFDIINIIVFSNMSFHRVKIGMVDHKVLGGNQLIINKNIIEWHRSFNQVTPVSVCSDSCHSGEQKKKKEGAMFCCYDCAPCAEGKISTQRDMDDCHECPEDQYPRKEQDGCMFKTISFLALEEPLGVILVSFALCFSVTTVWVLGLFIKYRHTPIVKANNQDLTYILLISLLLCFLSSLLFFGQPGKVTCFLQQSTFGTIFSMAISSVLAKTITVIAAFMATKPGSKMRKWLGKRLAFSIVFSCSLIQVSICAFWLGMFPPFPDLDKHSEATEILAECISGSPIMFYLVLGYMGFLSIISFIVAFLARKLPDTFNEAKFITFSMLIFCSVWLSFVPSYLSTKGKYMVAVEIFSILASSAGLLGCIFSPKCYIIVIRPELNKNKHQQRKHFLG</sequence>
<dbReference type="Pfam" id="PF07562">
    <property type="entry name" value="NCD3G"/>
    <property type="match status" value="1"/>
</dbReference>
<evidence type="ECO:0000256" key="2">
    <source>
        <dbReference type="ARBA" id="ARBA00007242"/>
    </source>
</evidence>
<keyword evidence="8 12" id="KW-0472">Membrane</keyword>
<keyword evidence="7" id="KW-0297">G-protein coupled receptor</keyword>
<evidence type="ECO:0000256" key="12">
    <source>
        <dbReference type="SAM" id="Phobius"/>
    </source>
</evidence>
<evidence type="ECO:0000256" key="13">
    <source>
        <dbReference type="SAM" id="SignalP"/>
    </source>
</evidence>
<keyword evidence="4 12" id="KW-0812">Transmembrane</keyword>
<keyword evidence="9 15" id="KW-0675">Receptor</keyword>
<feature type="transmembrane region" description="Helical" evidence="12">
    <location>
        <begin position="772"/>
        <end position="795"/>
    </location>
</feature>
<organism evidence="15 16">
    <name type="scientific">Crotalus adamanteus</name>
    <name type="common">Eastern diamondback rattlesnake</name>
    <dbReference type="NCBI Taxonomy" id="8729"/>
    <lineage>
        <taxon>Eukaryota</taxon>
        <taxon>Metazoa</taxon>
        <taxon>Chordata</taxon>
        <taxon>Craniata</taxon>
        <taxon>Vertebrata</taxon>
        <taxon>Euteleostomi</taxon>
        <taxon>Lepidosauria</taxon>
        <taxon>Squamata</taxon>
        <taxon>Bifurcata</taxon>
        <taxon>Unidentata</taxon>
        <taxon>Episquamata</taxon>
        <taxon>Toxicofera</taxon>
        <taxon>Serpentes</taxon>
        <taxon>Colubroidea</taxon>
        <taxon>Viperidae</taxon>
        <taxon>Crotalinae</taxon>
        <taxon>Crotalus</taxon>
    </lineage>
</organism>
<evidence type="ECO:0000259" key="14">
    <source>
        <dbReference type="PROSITE" id="PS50259"/>
    </source>
</evidence>
<dbReference type="Gene3D" id="3.40.50.2300">
    <property type="match status" value="2"/>
</dbReference>
<comment type="similarity">
    <text evidence="2">Belongs to the G-protein coupled receptor 3 family.</text>
</comment>
<dbReference type="Gene3D" id="2.10.50.30">
    <property type="entry name" value="GPCR, family 3, nine cysteines domain"/>
    <property type="match status" value="1"/>
</dbReference>
<evidence type="ECO:0000256" key="7">
    <source>
        <dbReference type="ARBA" id="ARBA00023040"/>
    </source>
</evidence>
<evidence type="ECO:0000313" key="16">
    <source>
        <dbReference type="Proteomes" id="UP001474421"/>
    </source>
</evidence>
<dbReference type="InterPro" id="IPR001828">
    <property type="entry name" value="ANF_lig-bd_rcpt"/>
</dbReference>
<dbReference type="InterPro" id="IPR017979">
    <property type="entry name" value="GPCR_3_CS"/>
</dbReference>
<feature type="domain" description="G-protein coupled receptors family 3 profile" evidence="14">
    <location>
        <begin position="613"/>
        <end position="877"/>
    </location>
</feature>
<protein>
    <submittedName>
        <fullName evidence="15">Type-2 vomeronasal receptor</fullName>
    </submittedName>
</protein>
<keyword evidence="16" id="KW-1185">Reference proteome</keyword>
<dbReference type="Pfam" id="PF01094">
    <property type="entry name" value="ANF_receptor"/>
    <property type="match status" value="1"/>
</dbReference>
<feature type="transmembrane region" description="Helical" evidence="12">
    <location>
        <begin position="683"/>
        <end position="708"/>
    </location>
</feature>
<feature type="signal peptide" evidence="13">
    <location>
        <begin position="1"/>
        <end position="27"/>
    </location>
</feature>
<dbReference type="Proteomes" id="UP001474421">
    <property type="component" value="Unassembled WGS sequence"/>
</dbReference>
<keyword evidence="11" id="KW-0807">Transducer</keyword>
<evidence type="ECO:0000256" key="10">
    <source>
        <dbReference type="ARBA" id="ARBA00023180"/>
    </source>
</evidence>
<dbReference type="CDD" id="cd15283">
    <property type="entry name" value="7tmC_V2R_pheromone"/>
    <property type="match status" value="1"/>
</dbReference>
<evidence type="ECO:0000256" key="9">
    <source>
        <dbReference type="ARBA" id="ARBA00023170"/>
    </source>
</evidence>
<keyword evidence="3" id="KW-1003">Cell membrane</keyword>
<evidence type="ECO:0000256" key="4">
    <source>
        <dbReference type="ARBA" id="ARBA00022692"/>
    </source>
</evidence>
<feature type="transmembrane region" description="Helical" evidence="12">
    <location>
        <begin position="807"/>
        <end position="827"/>
    </location>
</feature>
<dbReference type="AlphaFoldDB" id="A0AAW1B814"/>
<keyword evidence="5 13" id="KW-0732">Signal</keyword>
<evidence type="ECO:0000256" key="1">
    <source>
        <dbReference type="ARBA" id="ARBA00004651"/>
    </source>
</evidence>
<dbReference type="FunFam" id="2.10.50.30:FF:000002">
    <property type="entry name" value="Vomeronasal 2 receptor, h1"/>
    <property type="match status" value="1"/>
</dbReference>
<accession>A0AAW1B814</accession>
<gene>
    <name evidence="15" type="ORF">NXF25_021515</name>
</gene>
<dbReference type="InterPro" id="IPR000068">
    <property type="entry name" value="GPCR_3_Ca_sens_rcpt-rel"/>
</dbReference>
<evidence type="ECO:0000256" key="8">
    <source>
        <dbReference type="ARBA" id="ARBA00023136"/>
    </source>
</evidence>
<dbReference type="InterPro" id="IPR000337">
    <property type="entry name" value="GPCR_3"/>
</dbReference>
<evidence type="ECO:0000256" key="5">
    <source>
        <dbReference type="ARBA" id="ARBA00022729"/>
    </source>
</evidence>
<comment type="subcellular location">
    <subcellularLocation>
        <location evidence="1">Cell membrane</location>
        <topology evidence="1">Multi-pass membrane protein</topology>
    </subcellularLocation>
</comment>
<evidence type="ECO:0000313" key="15">
    <source>
        <dbReference type="EMBL" id="KAK9398154.1"/>
    </source>
</evidence>
<dbReference type="GO" id="GO:0004930">
    <property type="term" value="F:G protein-coupled receptor activity"/>
    <property type="evidence" value="ECO:0007669"/>
    <property type="project" value="UniProtKB-KW"/>
</dbReference>
<feature type="transmembrane region" description="Helical" evidence="12">
    <location>
        <begin position="724"/>
        <end position="744"/>
    </location>
</feature>
<dbReference type="SUPFAM" id="SSF53822">
    <property type="entry name" value="Periplasmic binding protein-like I"/>
    <property type="match status" value="1"/>
</dbReference>
<dbReference type="PANTHER" id="PTHR24061:SF599">
    <property type="entry name" value="G-PROTEIN COUPLED RECEPTORS FAMILY 3 PROFILE DOMAIN-CONTAINING PROTEIN"/>
    <property type="match status" value="1"/>
</dbReference>
<evidence type="ECO:0000256" key="6">
    <source>
        <dbReference type="ARBA" id="ARBA00022989"/>
    </source>
</evidence>
<dbReference type="EMBL" id="JAOTOJ010000008">
    <property type="protein sequence ID" value="KAK9398154.1"/>
    <property type="molecule type" value="Genomic_DNA"/>
</dbReference>
<evidence type="ECO:0000256" key="3">
    <source>
        <dbReference type="ARBA" id="ARBA00022475"/>
    </source>
</evidence>
<dbReference type="PRINTS" id="PR00248">
    <property type="entry name" value="GPCRMGR"/>
</dbReference>
<feature type="transmembrane region" description="Helical" evidence="12">
    <location>
        <begin position="650"/>
        <end position="671"/>
    </location>
</feature>
<reference evidence="15 16" key="1">
    <citation type="journal article" date="2024" name="Proc. Natl. Acad. Sci. U.S.A.">
        <title>The genetic regulatory architecture and epigenomic basis for age-related changes in rattlesnake venom.</title>
        <authorList>
            <person name="Hogan M.P."/>
            <person name="Holding M.L."/>
            <person name="Nystrom G.S."/>
            <person name="Colston T.J."/>
            <person name="Bartlett D.A."/>
            <person name="Mason A.J."/>
            <person name="Ellsworth S.A."/>
            <person name="Rautsaw R.M."/>
            <person name="Lawrence K.C."/>
            <person name="Strickland J.L."/>
            <person name="He B."/>
            <person name="Fraser P."/>
            <person name="Margres M.J."/>
            <person name="Gilbert D.M."/>
            <person name="Gibbs H.L."/>
            <person name="Parkinson C.L."/>
            <person name="Rokyta D.R."/>
        </authorList>
    </citation>
    <scope>NUCLEOTIDE SEQUENCE [LARGE SCALE GENOMIC DNA]</scope>
    <source>
        <strain evidence="15">DRR0105</strain>
    </source>
</reference>
<dbReference type="InterPro" id="IPR028082">
    <property type="entry name" value="Peripla_BP_I"/>
</dbReference>
<dbReference type="InterPro" id="IPR004073">
    <property type="entry name" value="GPCR_3_vmron_rcpt_2"/>
</dbReference>
<dbReference type="InterPro" id="IPR017978">
    <property type="entry name" value="GPCR_3_C"/>
</dbReference>
<dbReference type="PROSITE" id="PS50259">
    <property type="entry name" value="G_PROTEIN_RECEP_F3_4"/>
    <property type="match status" value="1"/>
</dbReference>
<dbReference type="InterPro" id="IPR038550">
    <property type="entry name" value="GPCR_3_9-Cys_sf"/>
</dbReference>
<dbReference type="PROSITE" id="PS00981">
    <property type="entry name" value="G_PROTEIN_RECEP_F3_3"/>
    <property type="match status" value="1"/>
</dbReference>
<feature type="transmembrane region" description="Helical" evidence="12">
    <location>
        <begin position="833"/>
        <end position="854"/>
    </location>
</feature>
<keyword evidence="10" id="KW-0325">Glycoprotein</keyword>
<dbReference type="PANTHER" id="PTHR24061">
    <property type="entry name" value="CALCIUM-SENSING RECEPTOR-RELATED"/>
    <property type="match status" value="1"/>
</dbReference>
<dbReference type="InterPro" id="IPR011500">
    <property type="entry name" value="GPCR_3_9-Cys_dom"/>
</dbReference>
<feature type="chain" id="PRO_5043855791" evidence="13">
    <location>
        <begin position="28"/>
        <end position="880"/>
    </location>
</feature>